<feature type="region of interest" description="Disordered" evidence="6">
    <location>
        <begin position="81"/>
        <end position="100"/>
    </location>
</feature>
<keyword evidence="9" id="KW-1185">Reference proteome</keyword>
<gene>
    <name evidence="8" type="ORF">L3X38_013635</name>
</gene>
<keyword evidence="5" id="KW-0539">Nucleus</keyword>
<dbReference type="AlphaFoldDB" id="A0AAD4ZHQ9"/>
<evidence type="ECO:0000256" key="4">
    <source>
        <dbReference type="ARBA" id="ARBA00023163"/>
    </source>
</evidence>
<evidence type="ECO:0000259" key="7">
    <source>
        <dbReference type="PROSITE" id="PS51032"/>
    </source>
</evidence>
<accession>A0AAD4ZHQ9</accession>
<keyword evidence="4" id="KW-0804">Transcription</keyword>
<dbReference type="PANTHER" id="PTHR31194">
    <property type="entry name" value="SHN SHINE , DNA BINDING / TRANSCRIPTION FACTOR"/>
    <property type="match status" value="1"/>
</dbReference>
<dbReference type="SMART" id="SM00380">
    <property type="entry name" value="AP2"/>
    <property type="match status" value="1"/>
</dbReference>
<evidence type="ECO:0000313" key="9">
    <source>
        <dbReference type="Proteomes" id="UP001054821"/>
    </source>
</evidence>
<dbReference type="PANTHER" id="PTHR31194:SF140">
    <property type="entry name" value="ETHYLENE-RESPONSIVE TRANSCRIPTION FACTOR CRF2"/>
    <property type="match status" value="1"/>
</dbReference>
<feature type="domain" description="AP2/ERF" evidence="7">
    <location>
        <begin position="99"/>
        <end position="156"/>
    </location>
</feature>
<evidence type="ECO:0000313" key="8">
    <source>
        <dbReference type="EMBL" id="KAI5345758.1"/>
    </source>
</evidence>
<organism evidence="8 9">
    <name type="scientific">Prunus dulcis</name>
    <name type="common">Almond</name>
    <name type="synonym">Amygdalus dulcis</name>
    <dbReference type="NCBI Taxonomy" id="3755"/>
    <lineage>
        <taxon>Eukaryota</taxon>
        <taxon>Viridiplantae</taxon>
        <taxon>Streptophyta</taxon>
        <taxon>Embryophyta</taxon>
        <taxon>Tracheophyta</taxon>
        <taxon>Spermatophyta</taxon>
        <taxon>Magnoliopsida</taxon>
        <taxon>eudicotyledons</taxon>
        <taxon>Gunneridae</taxon>
        <taxon>Pentapetalae</taxon>
        <taxon>rosids</taxon>
        <taxon>fabids</taxon>
        <taxon>Rosales</taxon>
        <taxon>Rosaceae</taxon>
        <taxon>Amygdaloideae</taxon>
        <taxon>Amygdaleae</taxon>
        <taxon>Prunus</taxon>
    </lineage>
</organism>
<dbReference type="Proteomes" id="UP001054821">
    <property type="component" value="Chromosome 2"/>
</dbReference>
<keyword evidence="2" id="KW-0805">Transcription regulation</keyword>
<dbReference type="GO" id="GO:0003700">
    <property type="term" value="F:DNA-binding transcription factor activity"/>
    <property type="evidence" value="ECO:0007669"/>
    <property type="project" value="InterPro"/>
</dbReference>
<evidence type="ECO:0000256" key="3">
    <source>
        <dbReference type="ARBA" id="ARBA00023125"/>
    </source>
</evidence>
<keyword evidence="3" id="KW-0238">DNA-binding</keyword>
<protein>
    <recommendedName>
        <fullName evidence="7">AP2/ERF domain-containing protein</fullName>
    </recommendedName>
</protein>
<dbReference type="GO" id="GO:0003677">
    <property type="term" value="F:DNA binding"/>
    <property type="evidence" value="ECO:0007669"/>
    <property type="project" value="UniProtKB-KW"/>
</dbReference>
<name>A0AAD4ZHQ9_PRUDU</name>
<dbReference type="InterPro" id="IPR050913">
    <property type="entry name" value="AP2/ERF_ERF"/>
</dbReference>
<dbReference type="InterPro" id="IPR001471">
    <property type="entry name" value="AP2/ERF_dom"/>
</dbReference>
<dbReference type="PRINTS" id="PR00367">
    <property type="entry name" value="ETHRSPELEMNT"/>
</dbReference>
<dbReference type="Gene3D" id="3.30.730.10">
    <property type="entry name" value="AP2/ERF domain"/>
    <property type="match status" value="1"/>
</dbReference>
<dbReference type="PROSITE" id="PS51032">
    <property type="entry name" value="AP2_ERF"/>
    <property type="match status" value="1"/>
</dbReference>
<comment type="subcellular location">
    <subcellularLocation>
        <location evidence="1">Nucleus</location>
    </subcellularLocation>
</comment>
<dbReference type="EMBL" id="JAJFAZ020000002">
    <property type="protein sequence ID" value="KAI5345758.1"/>
    <property type="molecule type" value="Genomic_DNA"/>
</dbReference>
<evidence type="ECO:0000256" key="1">
    <source>
        <dbReference type="ARBA" id="ARBA00004123"/>
    </source>
</evidence>
<evidence type="ECO:0000256" key="2">
    <source>
        <dbReference type="ARBA" id="ARBA00023015"/>
    </source>
</evidence>
<dbReference type="FunFam" id="3.30.730.10:FF:000001">
    <property type="entry name" value="Ethylene-responsive transcription factor 2"/>
    <property type="match status" value="1"/>
</dbReference>
<evidence type="ECO:0000256" key="5">
    <source>
        <dbReference type="ARBA" id="ARBA00023242"/>
    </source>
</evidence>
<dbReference type="GO" id="GO:0005634">
    <property type="term" value="C:nucleus"/>
    <property type="evidence" value="ECO:0007669"/>
    <property type="project" value="UniProtKB-SubCell"/>
</dbReference>
<reference evidence="8 9" key="1">
    <citation type="journal article" date="2022" name="G3 (Bethesda)">
        <title>Whole-genome sequence and methylome profiling of the almond [Prunus dulcis (Mill.) D.A. Webb] cultivar 'Nonpareil'.</title>
        <authorList>
            <person name="D'Amico-Willman K.M."/>
            <person name="Ouma W.Z."/>
            <person name="Meulia T."/>
            <person name="Sideli G.M."/>
            <person name="Gradziel T.M."/>
            <person name="Fresnedo-Ramirez J."/>
        </authorList>
    </citation>
    <scope>NUCLEOTIDE SEQUENCE [LARGE SCALE GENOMIC DNA]</scope>
    <source>
        <strain evidence="8">Clone GOH B32 T37-40</strain>
    </source>
</reference>
<proteinExistence type="predicted"/>
<sequence length="304" mass="34183">MNRTKYTEHRNVTTKFVKTLTKHSPESNIVAPKIVRISFTDGDATDSSGDEGEERIVVKRTINEIRIEDCSAPRLFSKPKAPRCRANDESNNVSPNGKKFRGVRQRRWGRWAAEIRNPTSRARVWLGTFDTAEEAGLAYDRAAIAFKGHLAFTNFIKPPEIAVPATPDYDCKPISWETSPNHAVIGECDHSLRSPTSVLSPGEAEIEWRPVGISERDDFGAFESEFLLNDCFEPEAPAPIFFDEMRVVPEMLLKNEDFSDLSLDFRASVVVDFAPFILCSASCNTSLRKAPICLSHRNEQSLFL</sequence>
<comment type="caution">
    <text evidence="8">The sequence shown here is derived from an EMBL/GenBank/DDBJ whole genome shotgun (WGS) entry which is preliminary data.</text>
</comment>
<dbReference type="SUPFAM" id="SSF54171">
    <property type="entry name" value="DNA-binding domain"/>
    <property type="match status" value="1"/>
</dbReference>
<dbReference type="InterPro" id="IPR016177">
    <property type="entry name" value="DNA-bd_dom_sf"/>
</dbReference>
<dbReference type="CDD" id="cd00018">
    <property type="entry name" value="AP2"/>
    <property type="match status" value="1"/>
</dbReference>
<dbReference type="Pfam" id="PF00847">
    <property type="entry name" value="AP2"/>
    <property type="match status" value="1"/>
</dbReference>
<evidence type="ECO:0000256" key="6">
    <source>
        <dbReference type="SAM" id="MobiDB-lite"/>
    </source>
</evidence>
<dbReference type="InterPro" id="IPR036955">
    <property type="entry name" value="AP2/ERF_dom_sf"/>
</dbReference>